<evidence type="ECO:0000313" key="2">
    <source>
        <dbReference type="EMBL" id="SCY23021.1"/>
    </source>
</evidence>
<accession>A0A0P9EFT9</accession>
<gene>
    <name evidence="2" type="ORF">SAMN05661077_1523</name>
</gene>
<dbReference type="Proteomes" id="UP000183104">
    <property type="component" value="Unassembled WGS sequence"/>
</dbReference>
<name>A0A0P9EFT9_9GAMM</name>
<organism evidence="2 3">
    <name type="scientific">Thiohalorhabdus denitrificans</name>
    <dbReference type="NCBI Taxonomy" id="381306"/>
    <lineage>
        <taxon>Bacteria</taxon>
        <taxon>Pseudomonadati</taxon>
        <taxon>Pseudomonadota</taxon>
        <taxon>Gammaproteobacteria</taxon>
        <taxon>Thiohalorhabdales</taxon>
        <taxon>Thiohalorhabdaceae</taxon>
        <taxon>Thiohalorhabdus</taxon>
    </lineage>
</organism>
<proteinExistence type="predicted"/>
<feature type="compositionally biased region" description="Basic and acidic residues" evidence="1">
    <location>
        <begin position="85"/>
        <end position="101"/>
    </location>
</feature>
<dbReference type="EMBL" id="FMUN01000004">
    <property type="protein sequence ID" value="SCY23021.1"/>
    <property type="molecule type" value="Genomic_DNA"/>
</dbReference>
<evidence type="ECO:0000256" key="1">
    <source>
        <dbReference type="SAM" id="MobiDB-lite"/>
    </source>
</evidence>
<reference evidence="3" key="1">
    <citation type="submission" date="2016-10" db="EMBL/GenBank/DDBJ databases">
        <authorList>
            <person name="Varghese N."/>
        </authorList>
    </citation>
    <scope>NUCLEOTIDE SEQUENCE [LARGE SCALE GENOMIC DNA]</scope>
    <source>
        <strain evidence="3">HL 19</strain>
    </source>
</reference>
<protein>
    <submittedName>
        <fullName evidence="2">Uncharacterized protein</fullName>
    </submittedName>
</protein>
<evidence type="ECO:0000313" key="3">
    <source>
        <dbReference type="Proteomes" id="UP000183104"/>
    </source>
</evidence>
<dbReference type="AlphaFoldDB" id="A0A0P9EFT9"/>
<dbReference type="RefSeq" id="WP_054964890.1">
    <property type="nucleotide sequence ID" value="NZ_FMUN01000004.1"/>
</dbReference>
<sequence length="112" mass="13025">MRNFSELEWKAILNAAESSLKEQKFLIEQEYGLPGEAEEAGPRQWETARQRFRGAHSRLAQLAEQGHPDHRHHLRRVVERLRENAEDLEGRRRIGQREPRGDVGASSRMKTS</sequence>
<keyword evidence="3" id="KW-1185">Reference proteome</keyword>
<feature type="region of interest" description="Disordered" evidence="1">
    <location>
        <begin position="85"/>
        <end position="112"/>
    </location>
</feature>